<accession>A0A2U8VZY8</accession>
<comment type="function">
    <text evidence="1 13">Produces ATP from ADP in the presence of a proton gradient across the membrane. The gamma chain is believed to be important in regulating ATPase activity and the flow of protons through the CF(0) complex.</text>
</comment>
<dbReference type="NCBIfam" id="TIGR01146">
    <property type="entry name" value="ATPsyn_F1gamma"/>
    <property type="match status" value="1"/>
</dbReference>
<evidence type="ECO:0000256" key="5">
    <source>
        <dbReference type="ARBA" id="ARBA00022475"/>
    </source>
</evidence>
<keyword evidence="15" id="KW-1185">Reference proteome</keyword>
<dbReference type="InterPro" id="IPR035968">
    <property type="entry name" value="ATP_synth_F1_ATPase_gsu"/>
</dbReference>
<name>A0A2U8VZY8_9HYPH</name>
<evidence type="ECO:0000256" key="1">
    <source>
        <dbReference type="ARBA" id="ARBA00003456"/>
    </source>
</evidence>
<dbReference type="NCBIfam" id="NF004146">
    <property type="entry name" value="PRK05621.1-4"/>
    <property type="match status" value="1"/>
</dbReference>
<dbReference type="GO" id="GO:0005886">
    <property type="term" value="C:plasma membrane"/>
    <property type="evidence" value="ECO:0007669"/>
    <property type="project" value="UniProtKB-SubCell"/>
</dbReference>
<dbReference type="Gene3D" id="1.10.287.80">
    <property type="entry name" value="ATP synthase, gamma subunit, helix hairpin domain"/>
    <property type="match status" value="1"/>
</dbReference>
<keyword evidence="11 13" id="KW-0066">ATP synthesis</keyword>
<evidence type="ECO:0000256" key="7">
    <source>
        <dbReference type="ARBA" id="ARBA00022781"/>
    </source>
</evidence>
<evidence type="ECO:0000256" key="2">
    <source>
        <dbReference type="ARBA" id="ARBA00004170"/>
    </source>
</evidence>
<dbReference type="GO" id="GO:0005524">
    <property type="term" value="F:ATP binding"/>
    <property type="evidence" value="ECO:0007669"/>
    <property type="project" value="UniProtKB-UniRule"/>
</dbReference>
<dbReference type="PANTHER" id="PTHR11693:SF22">
    <property type="entry name" value="ATP SYNTHASE SUBUNIT GAMMA, MITOCHONDRIAL"/>
    <property type="match status" value="1"/>
</dbReference>
<keyword evidence="6" id="KW-0997">Cell inner membrane</keyword>
<dbReference type="EMBL" id="CP029550">
    <property type="protein sequence ID" value="AWN39367.1"/>
    <property type="molecule type" value="Genomic_DNA"/>
</dbReference>
<dbReference type="HAMAP" id="MF_00815">
    <property type="entry name" value="ATP_synth_gamma_bact"/>
    <property type="match status" value="1"/>
</dbReference>
<organism evidence="14 15">
    <name type="scientific">Methylobacterium durans</name>
    <dbReference type="NCBI Taxonomy" id="2202825"/>
    <lineage>
        <taxon>Bacteria</taxon>
        <taxon>Pseudomonadati</taxon>
        <taxon>Pseudomonadota</taxon>
        <taxon>Alphaproteobacteria</taxon>
        <taxon>Hyphomicrobiales</taxon>
        <taxon>Methylobacteriaceae</taxon>
        <taxon>Methylobacterium</taxon>
    </lineage>
</organism>
<keyword evidence="9 13" id="KW-0472">Membrane</keyword>
<dbReference type="PROSITE" id="PS00153">
    <property type="entry name" value="ATPASE_GAMMA"/>
    <property type="match status" value="1"/>
</dbReference>
<comment type="subunit">
    <text evidence="13">F-type ATPases have 2 components, CF(1) - the catalytic core - and CF(0) - the membrane proton channel. CF(1) has five subunits: alpha(3), beta(3), gamma(1), delta(1), epsilon(1). CF(0) has three main subunits: a, b and c.</text>
</comment>
<dbReference type="GO" id="GO:0045259">
    <property type="term" value="C:proton-transporting ATP synthase complex"/>
    <property type="evidence" value="ECO:0007669"/>
    <property type="project" value="UniProtKB-KW"/>
</dbReference>
<dbReference type="GO" id="GO:0042777">
    <property type="term" value="P:proton motive force-driven plasma membrane ATP synthesis"/>
    <property type="evidence" value="ECO:0007669"/>
    <property type="project" value="UniProtKB-UniRule"/>
</dbReference>
<evidence type="ECO:0000256" key="10">
    <source>
        <dbReference type="ARBA" id="ARBA00023196"/>
    </source>
</evidence>
<dbReference type="OrthoDB" id="9812769at2"/>
<dbReference type="Proteomes" id="UP000245926">
    <property type="component" value="Chromosome"/>
</dbReference>
<reference evidence="15" key="1">
    <citation type="submission" date="2018-05" db="EMBL/GenBank/DDBJ databases">
        <title>Complete Genome Sequence of Methylobacterium sp. 17SD2-17.</title>
        <authorList>
            <person name="Srinivasan S."/>
        </authorList>
    </citation>
    <scope>NUCLEOTIDE SEQUENCE [LARGE SCALE GENOMIC DNA]</scope>
    <source>
        <strain evidence="15">17SD2-17</strain>
    </source>
</reference>
<dbReference type="FunFam" id="1.10.287.80:FF:000001">
    <property type="entry name" value="ATP synthase gamma chain"/>
    <property type="match status" value="1"/>
</dbReference>
<evidence type="ECO:0000256" key="4">
    <source>
        <dbReference type="ARBA" id="ARBA00022448"/>
    </source>
</evidence>
<sequence length="295" mass="32172">MPSLKDLRNRITSVKATQKITKAMQMVAAAKLRRAQNAAESARPYAEKMSQVLGNLAGNLVGGVGAPRLLSGTGEDRTHLLVVCTADRGLCGAFNSSIARLARDHANRLLAEGKTVKIITVGKKGYDILRRQFRQQIIENMDLRGNKPVDYDFASEIAEKILTRFDAGEFDVATLFYSEFRSVISQIPTAQQLIPAELPEGGESTTGAPADSAMEFEPSEEAILATLLPRNLTVQVFRALLENAASEQGSRMSAMDSATRNAGEMIKKQTLIYNRTRQAMITKELIEIISGAEAL</sequence>
<dbReference type="RefSeq" id="WP_109886883.1">
    <property type="nucleotide sequence ID" value="NZ_CP029550.1"/>
</dbReference>
<dbReference type="AlphaFoldDB" id="A0A2U8VZY8"/>
<dbReference type="PIRSF" id="PIRSF039089">
    <property type="entry name" value="ATP_synthase_gamma"/>
    <property type="match status" value="1"/>
</dbReference>
<keyword evidence="8 13" id="KW-0406">Ion transport</keyword>
<dbReference type="Pfam" id="PF00231">
    <property type="entry name" value="ATP-synt"/>
    <property type="match status" value="1"/>
</dbReference>
<proteinExistence type="inferred from homology"/>
<dbReference type="InterPro" id="IPR000131">
    <property type="entry name" value="ATP_synth_F1_gsu"/>
</dbReference>
<dbReference type="SUPFAM" id="SSF52943">
    <property type="entry name" value="ATP synthase (F1-ATPase), gamma subunit"/>
    <property type="match status" value="1"/>
</dbReference>
<evidence type="ECO:0000256" key="6">
    <source>
        <dbReference type="ARBA" id="ARBA00022519"/>
    </source>
</evidence>
<dbReference type="CDD" id="cd12151">
    <property type="entry name" value="F1-ATPase_gamma"/>
    <property type="match status" value="1"/>
</dbReference>
<evidence type="ECO:0000313" key="14">
    <source>
        <dbReference type="EMBL" id="AWN39367.1"/>
    </source>
</evidence>
<comment type="similarity">
    <text evidence="3 13">Belongs to the ATPase gamma chain family.</text>
</comment>
<evidence type="ECO:0000256" key="13">
    <source>
        <dbReference type="HAMAP-Rule" id="MF_00815"/>
    </source>
</evidence>
<dbReference type="InterPro" id="IPR023632">
    <property type="entry name" value="ATP_synth_F1_gsu_CS"/>
</dbReference>
<gene>
    <name evidence="13" type="primary">atpG</name>
    <name evidence="14" type="ORF">DK389_00850</name>
</gene>
<evidence type="ECO:0000256" key="11">
    <source>
        <dbReference type="ARBA" id="ARBA00023310"/>
    </source>
</evidence>
<dbReference type="GO" id="GO:0046933">
    <property type="term" value="F:proton-transporting ATP synthase activity, rotational mechanism"/>
    <property type="evidence" value="ECO:0007669"/>
    <property type="project" value="UniProtKB-UniRule"/>
</dbReference>
<dbReference type="KEGG" id="mets:DK389_00850"/>
<evidence type="ECO:0000313" key="15">
    <source>
        <dbReference type="Proteomes" id="UP000245926"/>
    </source>
</evidence>
<dbReference type="Gene3D" id="3.40.1380.10">
    <property type="match status" value="1"/>
</dbReference>
<evidence type="ECO:0000256" key="3">
    <source>
        <dbReference type="ARBA" id="ARBA00007681"/>
    </source>
</evidence>
<protein>
    <recommendedName>
        <fullName evidence="13">ATP synthase gamma chain</fullName>
    </recommendedName>
    <alternativeName>
        <fullName evidence="13">ATP synthase F1 sector gamma subunit</fullName>
    </alternativeName>
    <alternativeName>
        <fullName evidence="13">F-ATPase gamma subunit</fullName>
    </alternativeName>
</protein>
<evidence type="ECO:0000256" key="12">
    <source>
        <dbReference type="ARBA" id="ARBA00060385"/>
    </source>
</evidence>
<keyword evidence="5 13" id="KW-1003">Cell membrane</keyword>
<dbReference type="GO" id="GO:0009579">
    <property type="term" value="C:thylakoid"/>
    <property type="evidence" value="ECO:0007669"/>
    <property type="project" value="UniProtKB-SubCell"/>
</dbReference>
<dbReference type="FunFam" id="1.10.287.80:FF:000003">
    <property type="entry name" value="ATP synthase gamma chain, chloroplastic"/>
    <property type="match status" value="1"/>
</dbReference>
<comment type="subcellular location">
    <subcellularLocation>
        <location evidence="13">Cell membrane</location>
        <topology evidence="13">Peripheral membrane protein</topology>
    </subcellularLocation>
    <subcellularLocation>
        <location evidence="2">Membrane</location>
        <topology evidence="2">Peripheral membrane protein</topology>
    </subcellularLocation>
    <subcellularLocation>
        <location evidence="12">Thylakoid</location>
    </subcellularLocation>
</comment>
<keyword evidence="4 13" id="KW-0813">Transport</keyword>
<dbReference type="PRINTS" id="PR00126">
    <property type="entry name" value="ATPASEGAMMA"/>
</dbReference>
<evidence type="ECO:0000256" key="8">
    <source>
        <dbReference type="ARBA" id="ARBA00023065"/>
    </source>
</evidence>
<dbReference type="PANTHER" id="PTHR11693">
    <property type="entry name" value="ATP SYNTHASE GAMMA CHAIN"/>
    <property type="match status" value="1"/>
</dbReference>
<evidence type="ECO:0000256" key="9">
    <source>
        <dbReference type="ARBA" id="ARBA00023136"/>
    </source>
</evidence>
<keyword evidence="7 13" id="KW-0375">Hydrogen ion transport</keyword>
<keyword evidence="10 13" id="KW-0139">CF(1)</keyword>